<dbReference type="PANTHER" id="PTHR45941">
    <property type="entry name" value="ALPHA-N-ACETYLGALACTOSAMINIDE ALPHA-2,6-SIALYLTRANSFERASE 2-LIKE-RELATED"/>
    <property type="match status" value="1"/>
</dbReference>
<comment type="catalytic activity">
    <reaction evidence="15">
        <text>a 3-O-[N-acetyl-alpha-neuraminyl-(2-&gt;3)-beta-D-galactosyl-(1-&gt;3)-N-acetyl-alpha-D-galactosaminyl]-L-threonyl-[protein] + CMP-N-acetyl-beta-neuraminate = a 3-O-{alpha-Neu5Ac-(2-&gt;3)-beta-D-Gal-(1-&gt;3)-[alpha-Neu5Ac-(2-&gt;6)]-alpha-D-GalNAc}-L-threonyl-[protein] + CMP + H(+)</text>
        <dbReference type="Rhea" id="RHEA:81659"/>
        <dbReference type="Rhea" id="RHEA-COMP:14417"/>
        <dbReference type="Rhea" id="RHEA-COMP:16763"/>
        <dbReference type="ChEBI" id="CHEBI:15378"/>
        <dbReference type="ChEBI" id="CHEBI:57812"/>
        <dbReference type="ChEBI" id="CHEBI:60377"/>
        <dbReference type="ChEBI" id="CHEBI:139598"/>
        <dbReference type="ChEBI" id="CHEBI:156398"/>
    </reaction>
    <physiologicalReaction direction="left-to-right" evidence="15">
        <dbReference type="Rhea" id="RHEA:81660"/>
    </physiologicalReaction>
</comment>
<dbReference type="InterPro" id="IPR038578">
    <property type="entry name" value="GT29-like_sf"/>
</dbReference>
<evidence type="ECO:0000256" key="14">
    <source>
        <dbReference type="ARBA" id="ARBA00039109"/>
    </source>
</evidence>
<dbReference type="AlphaFoldDB" id="A0A9Q1DY01"/>
<dbReference type="GO" id="GO:0009312">
    <property type="term" value="P:oligosaccharide biosynthetic process"/>
    <property type="evidence" value="ECO:0007669"/>
    <property type="project" value="TreeGrafter"/>
</dbReference>
<feature type="transmembrane region" description="Helical" evidence="18">
    <location>
        <begin position="6"/>
        <end position="27"/>
    </location>
</feature>
<evidence type="ECO:0000313" key="19">
    <source>
        <dbReference type="EMBL" id="KAJ8283901.1"/>
    </source>
</evidence>
<dbReference type="GO" id="GO:0001665">
    <property type="term" value="F:alpha-N-acetylgalactosaminide alpha-2,6-sialyltransferase activity"/>
    <property type="evidence" value="ECO:0007669"/>
    <property type="project" value="UniProtKB-EC"/>
</dbReference>
<evidence type="ECO:0000256" key="6">
    <source>
        <dbReference type="ARBA" id="ARBA00022692"/>
    </source>
</evidence>
<dbReference type="InterPro" id="IPR001675">
    <property type="entry name" value="Glyco_trans_29"/>
</dbReference>
<dbReference type="GO" id="GO:0000139">
    <property type="term" value="C:Golgi membrane"/>
    <property type="evidence" value="ECO:0007669"/>
    <property type="project" value="UniProtKB-SubCell"/>
</dbReference>
<evidence type="ECO:0000256" key="8">
    <source>
        <dbReference type="ARBA" id="ARBA00022989"/>
    </source>
</evidence>
<keyword evidence="5" id="KW-0808">Transferase</keyword>
<organism evidence="19 20">
    <name type="scientific">Conger conger</name>
    <name type="common">Conger eel</name>
    <name type="synonym">Muraena conger</name>
    <dbReference type="NCBI Taxonomy" id="82655"/>
    <lineage>
        <taxon>Eukaryota</taxon>
        <taxon>Metazoa</taxon>
        <taxon>Chordata</taxon>
        <taxon>Craniata</taxon>
        <taxon>Vertebrata</taxon>
        <taxon>Euteleostomi</taxon>
        <taxon>Actinopterygii</taxon>
        <taxon>Neopterygii</taxon>
        <taxon>Teleostei</taxon>
        <taxon>Anguilliformes</taxon>
        <taxon>Congridae</taxon>
        <taxon>Conger</taxon>
    </lineage>
</organism>
<keyword evidence="20" id="KW-1185">Reference proteome</keyword>
<keyword evidence="12" id="KW-0325">Glycoprotein</keyword>
<dbReference type="Gene3D" id="3.90.1480.20">
    <property type="entry name" value="Glycosyl transferase family 29"/>
    <property type="match status" value="2"/>
</dbReference>
<comment type="pathway">
    <text evidence="2">Protein modification; protein glycosylation.</text>
</comment>
<keyword evidence="10 18" id="KW-0472">Membrane</keyword>
<comment type="similarity">
    <text evidence="3">Belongs to the glycosyltransferase 29 family.</text>
</comment>
<evidence type="ECO:0000256" key="3">
    <source>
        <dbReference type="ARBA" id="ARBA00006003"/>
    </source>
</evidence>
<evidence type="ECO:0000256" key="2">
    <source>
        <dbReference type="ARBA" id="ARBA00004922"/>
    </source>
</evidence>
<comment type="subcellular location">
    <subcellularLocation>
        <location evidence="1">Golgi apparatus membrane</location>
        <topology evidence="1">Single-pass type II membrane protein</topology>
    </subcellularLocation>
</comment>
<keyword evidence="6 18" id="KW-0812">Transmembrane</keyword>
<dbReference type="Proteomes" id="UP001152803">
    <property type="component" value="Unassembled WGS sequence"/>
</dbReference>
<evidence type="ECO:0000256" key="13">
    <source>
        <dbReference type="ARBA" id="ARBA00036348"/>
    </source>
</evidence>
<gene>
    <name evidence="19" type="ORF">COCON_G00027510</name>
</gene>
<keyword evidence="11" id="KW-1015">Disulfide bond</keyword>
<protein>
    <recommendedName>
        <fullName evidence="14">alpha-N-acetylgalactosaminide alpha-2,6-sialyltransferase</fullName>
        <ecNumber evidence="14">2.4.3.3</ecNumber>
    </recommendedName>
</protein>
<keyword evidence="7" id="KW-0735">Signal-anchor</keyword>
<evidence type="ECO:0000256" key="17">
    <source>
        <dbReference type="SAM" id="MobiDB-lite"/>
    </source>
</evidence>
<evidence type="ECO:0000256" key="11">
    <source>
        <dbReference type="ARBA" id="ARBA00023157"/>
    </source>
</evidence>
<evidence type="ECO:0000256" key="5">
    <source>
        <dbReference type="ARBA" id="ARBA00022679"/>
    </source>
</evidence>
<dbReference type="Pfam" id="PF00777">
    <property type="entry name" value="Glyco_transf_29"/>
    <property type="match status" value="2"/>
</dbReference>
<name>A0A9Q1DY01_CONCO</name>
<proteinExistence type="inferred from homology"/>
<evidence type="ECO:0000313" key="20">
    <source>
        <dbReference type="Proteomes" id="UP001152803"/>
    </source>
</evidence>
<feature type="region of interest" description="Disordered" evidence="17">
    <location>
        <begin position="59"/>
        <end position="82"/>
    </location>
</feature>
<comment type="catalytic activity">
    <reaction evidence="16">
        <text>a 3-O-[N-acetyl-alpha-D-galactosaminyl]-L-threonyl-[protein] + CMP-N-acetyl-beta-neuraminate = a 3-O-[N-acetyl-alpha-neuraminosyl-(2-&gt;6)-N-acetyl-alpha-D-galactosaminyl]-L-threonyl-[protein] + CMP + H(+)</text>
        <dbReference type="Rhea" id="RHEA:81643"/>
        <dbReference type="Rhea" id="RHEA-COMP:11689"/>
        <dbReference type="Rhea" id="RHEA-COMP:19720"/>
        <dbReference type="ChEBI" id="CHEBI:15378"/>
        <dbReference type="ChEBI" id="CHEBI:57812"/>
        <dbReference type="ChEBI" id="CHEBI:60377"/>
        <dbReference type="ChEBI" id="CHEBI:87075"/>
        <dbReference type="ChEBI" id="CHEBI:231970"/>
    </reaction>
    <physiologicalReaction direction="left-to-right" evidence="16">
        <dbReference type="Rhea" id="RHEA:81644"/>
    </physiologicalReaction>
</comment>
<reference evidence="19" key="1">
    <citation type="journal article" date="2023" name="Science">
        <title>Genome structures resolve the early diversification of teleost fishes.</title>
        <authorList>
            <person name="Parey E."/>
            <person name="Louis A."/>
            <person name="Montfort J."/>
            <person name="Bouchez O."/>
            <person name="Roques C."/>
            <person name="Iampietro C."/>
            <person name="Lluch J."/>
            <person name="Castinel A."/>
            <person name="Donnadieu C."/>
            <person name="Desvignes T."/>
            <person name="Floi Bucao C."/>
            <person name="Jouanno E."/>
            <person name="Wen M."/>
            <person name="Mejri S."/>
            <person name="Dirks R."/>
            <person name="Jansen H."/>
            <person name="Henkel C."/>
            <person name="Chen W.J."/>
            <person name="Zahm M."/>
            <person name="Cabau C."/>
            <person name="Klopp C."/>
            <person name="Thompson A.W."/>
            <person name="Robinson-Rechavi M."/>
            <person name="Braasch I."/>
            <person name="Lecointre G."/>
            <person name="Bobe J."/>
            <person name="Postlethwait J.H."/>
            <person name="Berthelot C."/>
            <person name="Roest Crollius H."/>
            <person name="Guiguen Y."/>
        </authorList>
    </citation>
    <scope>NUCLEOTIDE SEQUENCE</scope>
    <source>
        <strain evidence="19">Concon-B</strain>
    </source>
</reference>
<comment type="catalytic activity">
    <reaction evidence="13">
        <text>a beta-D-galactosyl-(1-&gt;3)-N-acetyl-alpha-D-galactosaminyl derivative + CMP-N-acetyl-beta-neuraminate = a beta-D-galactosyl-(1-&gt;3)-[N-acetyl-alpha-neuraminyl-(2-&gt;6)]-N-acetyl-alpha-D-galactosaminyl derivative + CMP + H(+)</text>
        <dbReference type="Rhea" id="RHEA:11136"/>
        <dbReference type="ChEBI" id="CHEBI:15378"/>
        <dbReference type="ChEBI" id="CHEBI:57812"/>
        <dbReference type="ChEBI" id="CHEBI:60377"/>
        <dbReference type="ChEBI" id="CHEBI:133470"/>
        <dbReference type="ChEBI" id="CHEBI:140764"/>
        <dbReference type="EC" id="2.4.3.3"/>
    </reaction>
    <physiologicalReaction direction="left-to-right" evidence="13">
        <dbReference type="Rhea" id="RHEA:11137"/>
    </physiologicalReaction>
</comment>
<keyword evidence="4" id="KW-0328">Glycosyltransferase</keyword>
<keyword evidence="9" id="KW-0333">Golgi apparatus</keyword>
<evidence type="ECO:0000256" key="12">
    <source>
        <dbReference type="ARBA" id="ARBA00023180"/>
    </source>
</evidence>
<evidence type="ECO:0000256" key="7">
    <source>
        <dbReference type="ARBA" id="ARBA00022968"/>
    </source>
</evidence>
<evidence type="ECO:0000256" key="4">
    <source>
        <dbReference type="ARBA" id="ARBA00022676"/>
    </source>
</evidence>
<evidence type="ECO:0000256" key="1">
    <source>
        <dbReference type="ARBA" id="ARBA00004323"/>
    </source>
</evidence>
<evidence type="ECO:0000256" key="9">
    <source>
        <dbReference type="ARBA" id="ARBA00023034"/>
    </source>
</evidence>
<evidence type="ECO:0000256" key="10">
    <source>
        <dbReference type="ARBA" id="ARBA00023136"/>
    </source>
</evidence>
<dbReference type="OrthoDB" id="10264956at2759"/>
<dbReference type="EMBL" id="JAFJMO010000002">
    <property type="protein sequence ID" value="KAJ8283901.1"/>
    <property type="molecule type" value="Genomic_DNA"/>
</dbReference>
<keyword evidence="8 18" id="KW-1133">Transmembrane helix</keyword>
<evidence type="ECO:0000256" key="16">
    <source>
        <dbReference type="ARBA" id="ARBA00052285"/>
    </source>
</evidence>
<evidence type="ECO:0000256" key="18">
    <source>
        <dbReference type="SAM" id="Phobius"/>
    </source>
</evidence>
<dbReference type="EC" id="2.4.3.3" evidence="14"/>
<evidence type="ECO:0000256" key="15">
    <source>
        <dbReference type="ARBA" id="ARBA00050664"/>
    </source>
</evidence>
<sequence length="838" mass="97031">MIHRKLLRPALAVVVCVVFYAFIWTNLPWLQFRQLRNPLIEQLAIEKMAINKAGSVTAKNETTTTPQMEDKLKNPSTNLPQAKNISDQKQISISIGTKMSTAIMPTNKINPKLLTSKAASARKLIPEGNKTDVKANMTQIAPLDINSFNKAPEWDFEDSYLRDPHPKNTICMQSLRNSKDKDFQKSFIPDIQVFMQKDHLNLSVWNKLAHFNNPFGFMGYSYSVVNESVKLIPDLKDFQLLSVPTTEKEGCIRCAVVGTGGILSGSKKGKEIDSHDYVFRMNGAVLKGYEEDVGNKTSVYVHTAHSLTSARYTLKKYGFKDIPADEGIKYVFIPEGLRDYYWLQGLFTKGRVPGGQYRNSRPLTYYPANFDISRFYVLHPDFLRYIRIRFLLSKQLHGKHWKFYRPTNGAFTLFLALQTCDTVDAYGFITADHAKYSNYYYERFAKTRIFIFMIAVVCLLGYRIYSDIEGLYCTRHLTHAKAVGASEGLFVGSHDVSAQIREDNIKEIPLWMLEEVYLRDMQPREMVCRQSLRNLDDSEFKENFIPNIQLFLHRNHINISEWNRLVHFNNPFGFMGYMYTEVKNIVDLIPKPKEFPFLSVPSTDEQACIHCAVVANGGILRGSKMGKEIDSHDYVFRMDGAVIEGHEEDVGMKTSVYVHTGNTLMASLDMIQEMGFRDIPTDEGIRYVLIPVSLRDFHFLKALLQKTSSLWTAYKKLWQRFYFLDNFDENKYFVLHPDFLRYIRNRYLKSWHLNEKSWKMFRPSSGAFGLFLAVHTCDIVNAYGFLTTNHRNYPETYFEKIDFGEATPPNGYLHHDYKLELELMERLHNAKVIKLYNR</sequence>
<comment type="caution">
    <text evidence="19">The sequence shown here is derived from an EMBL/GenBank/DDBJ whole genome shotgun (WGS) entry which is preliminary data.</text>
</comment>
<dbReference type="PANTHER" id="PTHR45941:SF1">
    <property type="entry name" value="ALPHA-N-ACETYLGALACTOSAMINIDE ALPHA-2,6-SIALYLTRANSFERASE 1"/>
    <property type="match status" value="1"/>
</dbReference>
<accession>A0A9Q1DY01</accession>